<organism evidence="2 3">
    <name type="scientific">Septoria linicola</name>
    <dbReference type="NCBI Taxonomy" id="215465"/>
    <lineage>
        <taxon>Eukaryota</taxon>
        <taxon>Fungi</taxon>
        <taxon>Dikarya</taxon>
        <taxon>Ascomycota</taxon>
        <taxon>Pezizomycotina</taxon>
        <taxon>Dothideomycetes</taxon>
        <taxon>Dothideomycetidae</taxon>
        <taxon>Mycosphaerellales</taxon>
        <taxon>Mycosphaerellaceae</taxon>
        <taxon>Septoria</taxon>
    </lineage>
</organism>
<accession>A0A9Q9EP52</accession>
<dbReference type="EMBL" id="CP099426">
    <property type="protein sequence ID" value="USW57317.1"/>
    <property type="molecule type" value="Genomic_DNA"/>
</dbReference>
<gene>
    <name evidence="2" type="ORF">Slin15195_G106360</name>
</gene>
<dbReference type="AlphaFoldDB" id="A0A9Q9EP52"/>
<evidence type="ECO:0000313" key="2">
    <source>
        <dbReference type="EMBL" id="USW57317.1"/>
    </source>
</evidence>
<proteinExistence type="predicted"/>
<evidence type="ECO:0000256" key="1">
    <source>
        <dbReference type="SAM" id="MobiDB-lite"/>
    </source>
</evidence>
<feature type="compositionally biased region" description="Polar residues" evidence="1">
    <location>
        <begin position="1"/>
        <end position="14"/>
    </location>
</feature>
<sequence length="217" mass="24529">MTTTSPSARPNQGKNVPRPTLKLKQQTSPFFRLAAEPRNRIYEEAFDCTIPIAHANIPPEQADDGIVLACKQTYTESIGLYCSTHTFQSSDSHGFSGMQAVERCLDWKDTIGERLFGWVKHIQINATDPRVPEQGYRDWMPQSGHSLEARLAESCLRKLKLHSGLLSRPEVVAEAAIRSPTIVYKDARYTFVYTSTPEKTFQEHHEIVRQGEKPLAD</sequence>
<dbReference type="InterPro" id="IPR038883">
    <property type="entry name" value="AN11006-like"/>
</dbReference>
<keyword evidence="3" id="KW-1185">Reference proteome</keyword>
<feature type="region of interest" description="Disordered" evidence="1">
    <location>
        <begin position="1"/>
        <end position="20"/>
    </location>
</feature>
<dbReference type="Proteomes" id="UP001056384">
    <property type="component" value="Chromosome 9"/>
</dbReference>
<reference evidence="2" key="1">
    <citation type="submission" date="2022-06" db="EMBL/GenBank/DDBJ databases">
        <title>Complete genome sequences of two strains of the flax pathogen Septoria linicola.</title>
        <authorList>
            <person name="Lapalu N."/>
            <person name="Simon A."/>
            <person name="Demenou B."/>
            <person name="Paumier D."/>
            <person name="Guillot M.-P."/>
            <person name="Gout L."/>
            <person name="Valade R."/>
        </authorList>
    </citation>
    <scope>NUCLEOTIDE SEQUENCE</scope>
    <source>
        <strain evidence="2">SE15195</strain>
    </source>
</reference>
<dbReference type="PANTHER" id="PTHR42085:SF1">
    <property type="entry name" value="F-BOX DOMAIN-CONTAINING PROTEIN"/>
    <property type="match status" value="1"/>
</dbReference>
<dbReference type="PANTHER" id="PTHR42085">
    <property type="entry name" value="F-BOX DOMAIN-CONTAINING PROTEIN"/>
    <property type="match status" value="1"/>
</dbReference>
<name>A0A9Q9EP52_9PEZI</name>
<evidence type="ECO:0000313" key="3">
    <source>
        <dbReference type="Proteomes" id="UP001056384"/>
    </source>
</evidence>
<protein>
    <submittedName>
        <fullName evidence="2">Uncharacterized protein</fullName>
    </submittedName>
</protein>